<evidence type="ECO:0000256" key="2">
    <source>
        <dbReference type="ARBA" id="ARBA00023015"/>
    </source>
</evidence>
<dbReference type="SUPFAM" id="SSF101936">
    <property type="entry name" value="DNA-binding pseudobarrel domain"/>
    <property type="match status" value="1"/>
</dbReference>
<proteinExistence type="predicted"/>
<keyword evidence="3" id="KW-0238">DNA-binding</keyword>
<dbReference type="HOGENOM" id="CLU_2201546_0_0_1"/>
<evidence type="ECO:0000256" key="3">
    <source>
        <dbReference type="ARBA" id="ARBA00023125"/>
    </source>
</evidence>
<dbReference type="InterPro" id="IPR015300">
    <property type="entry name" value="DNA-bd_pseudobarrel_sf"/>
</dbReference>
<gene>
    <name evidence="6" type="ORF">POPTR_015G089900</name>
</gene>
<keyword evidence="7" id="KW-1185">Reference proteome</keyword>
<dbReference type="eggNOG" id="ENOG502T09D">
    <property type="taxonomic scope" value="Eukaryota"/>
</dbReference>
<evidence type="ECO:0000256" key="1">
    <source>
        <dbReference type="ARBA" id="ARBA00004123"/>
    </source>
</evidence>
<dbReference type="STRING" id="3694.B9IF48"/>
<name>B9IF48_POPTR</name>
<evidence type="ECO:0000313" key="7">
    <source>
        <dbReference type="Proteomes" id="UP000006729"/>
    </source>
</evidence>
<organism evidence="6 7">
    <name type="scientific">Populus trichocarpa</name>
    <name type="common">Western balsam poplar</name>
    <name type="synonym">Populus balsamifera subsp. trichocarpa</name>
    <dbReference type="NCBI Taxonomy" id="3694"/>
    <lineage>
        <taxon>Eukaryota</taxon>
        <taxon>Viridiplantae</taxon>
        <taxon>Streptophyta</taxon>
        <taxon>Embryophyta</taxon>
        <taxon>Tracheophyta</taxon>
        <taxon>Spermatophyta</taxon>
        <taxon>Magnoliopsida</taxon>
        <taxon>eudicotyledons</taxon>
        <taxon>Gunneridae</taxon>
        <taxon>Pentapetalae</taxon>
        <taxon>rosids</taxon>
        <taxon>fabids</taxon>
        <taxon>Malpighiales</taxon>
        <taxon>Salicaceae</taxon>
        <taxon>Saliceae</taxon>
        <taxon>Populus</taxon>
    </lineage>
</organism>
<dbReference type="GO" id="GO:0003677">
    <property type="term" value="F:DNA binding"/>
    <property type="evidence" value="ECO:0007669"/>
    <property type="project" value="UniProtKB-KW"/>
</dbReference>
<dbReference type="Proteomes" id="UP000006729">
    <property type="component" value="Chromosome 15"/>
</dbReference>
<dbReference type="EMBL" id="CM009304">
    <property type="protein sequence ID" value="PNT01211.1"/>
    <property type="molecule type" value="Genomic_DNA"/>
</dbReference>
<dbReference type="Gene3D" id="2.40.330.10">
    <property type="entry name" value="DNA-binding pseudobarrel domain"/>
    <property type="match status" value="1"/>
</dbReference>
<keyword evidence="4" id="KW-0804">Transcription</keyword>
<keyword evidence="2" id="KW-0805">Transcription regulation</keyword>
<dbReference type="InParanoid" id="B9IF48"/>
<comment type="subcellular location">
    <subcellularLocation>
        <location evidence="1">Nucleus</location>
    </subcellularLocation>
</comment>
<reference evidence="6 7" key="1">
    <citation type="journal article" date="2006" name="Science">
        <title>The genome of black cottonwood, Populus trichocarpa (Torr. &amp; Gray).</title>
        <authorList>
            <person name="Tuskan G.A."/>
            <person name="Difazio S."/>
            <person name="Jansson S."/>
            <person name="Bohlmann J."/>
            <person name="Grigoriev I."/>
            <person name="Hellsten U."/>
            <person name="Putnam N."/>
            <person name="Ralph S."/>
            <person name="Rombauts S."/>
            <person name="Salamov A."/>
            <person name="Schein J."/>
            <person name="Sterck L."/>
            <person name="Aerts A."/>
            <person name="Bhalerao R.R."/>
            <person name="Bhalerao R.P."/>
            <person name="Blaudez D."/>
            <person name="Boerjan W."/>
            <person name="Brun A."/>
            <person name="Brunner A."/>
            <person name="Busov V."/>
            <person name="Campbell M."/>
            <person name="Carlson J."/>
            <person name="Chalot M."/>
            <person name="Chapman J."/>
            <person name="Chen G.L."/>
            <person name="Cooper D."/>
            <person name="Coutinho P.M."/>
            <person name="Couturier J."/>
            <person name="Covert S."/>
            <person name="Cronk Q."/>
            <person name="Cunningham R."/>
            <person name="Davis J."/>
            <person name="Degroeve S."/>
            <person name="Dejardin A."/>
            <person name="Depamphilis C."/>
            <person name="Detter J."/>
            <person name="Dirks B."/>
            <person name="Dubchak I."/>
            <person name="Duplessis S."/>
            <person name="Ehlting J."/>
            <person name="Ellis B."/>
            <person name="Gendler K."/>
            <person name="Goodstein D."/>
            <person name="Gribskov M."/>
            <person name="Grimwood J."/>
            <person name="Groover A."/>
            <person name="Gunter L."/>
            <person name="Hamberger B."/>
            <person name="Heinze B."/>
            <person name="Helariutta Y."/>
            <person name="Henrissat B."/>
            <person name="Holligan D."/>
            <person name="Holt R."/>
            <person name="Huang W."/>
            <person name="Islam-Faridi N."/>
            <person name="Jones S."/>
            <person name="Jones-Rhoades M."/>
            <person name="Jorgensen R."/>
            <person name="Joshi C."/>
            <person name="Kangasjarvi J."/>
            <person name="Karlsson J."/>
            <person name="Kelleher C."/>
            <person name="Kirkpatrick R."/>
            <person name="Kirst M."/>
            <person name="Kohler A."/>
            <person name="Kalluri U."/>
            <person name="Larimer F."/>
            <person name="Leebens-Mack J."/>
            <person name="Leple J.C."/>
            <person name="Locascio P."/>
            <person name="Lou Y."/>
            <person name="Lucas S."/>
            <person name="Martin F."/>
            <person name="Montanini B."/>
            <person name="Napoli C."/>
            <person name="Nelson D.R."/>
            <person name="Nelson C."/>
            <person name="Nieminen K."/>
            <person name="Nilsson O."/>
            <person name="Pereda V."/>
            <person name="Peter G."/>
            <person name="Philippe R."/>
            <person name="Pilate G."/>
            <person name="Poliakov A."/>
            <person name="Razumovskaya J."/>
            <person name="Richardson P."/>
            <person name="Rinaldi C."/>
            <person name="Ritland K."/>
            <person name="Rouze P."/>
            <person name="Ryaboy D."/>
            <person name="Schmutz J."/>
            <person name="Schrader J."/>
            <person name="Segerman B."/>
            <person name="Shin H."/>
            <person name="Siddiqui A."/>
            <person name="Sterky F."/>
            <person name="Terry A."/>
            <person name="Tsai C.J."/>
            <person name="Uberbacher E."/>
            <person name="Unneberg P."/>
            <person name="Vahala J."/>
            <person name="Wall K."/>
            <person name="Wessler S."/>
            <person name="Yang G."/>
            <person name="Yin T."/>
            <person name="Douglas C."/>
            <person name="Marra M."/>
            <person name="Sandberg G."/>
            <person name="Van de Peer Y."/>
            <person name="Rokhsar D."/>
        </authorList>
    </citation>
    <scope>NUCLEOTIDE SEQUENCE [LARGE SCALE GENOMIC DNA]</scope>
    <source>
        <strain evidence="7">cv. Nisqually</strain>
    </source>
</reference>
<evidence type="ECO:0000313" key="6">
    <source>
        <dbReference type="EMBL" id="PNT01211.1"/>
    </source>
</evidence>
<evidence type="ECO:0008006" key="8">
    <source>
        <dbReference type="Google" id="ProtNLM"/>
    </source>
</evidence>
<dbReference type="AlphaFoldDB" id="B9IF48"/>
<keyword evidence="5" id="KW-0539">Nucleus</keyword>
<evidence type="ECO:0000256" key="4">
    <source>
        <dbReference type="ARBA" id="ARBA00023163"/>
    </source>
</evidence>
<protein>
    <recommendedName>
        <fullName evidence="8">TF-B3 domain-containing protein</fullName>
    </recommendedName>
</protein>
<evidence type="ECO:0000256" key="5">
    <source>
        <dbReference type="ARBA" id="ARBA00023242"/>
    </source>
</evidence>
<accession>B9IF48</accession>
<sequence length="108" mass="12184">MKQRESPNSPTGGPDEAYGVLKLENPDVDTRVAIISCWHKKERKIVVLRYPDMRDWPVLCQETSGSKTLMCGLEAFSKVNNIQPGDECIFGVEDVEEAIFVWKLNGNN</sequence>
<dbReference type="GO" id="GO:0005634">
    <property type="term" value="C:nucleus"/>
    <property type="evidence" value="ECO:0007669"/>
    <property type="project" value="UniProtKB-SubCell"/>
</dbReference>